<feature type="domain" description="FecR protein" evidence="1">
    <location>
        <begin position="183"/>
        <end position="238"/>
    </location>
</feature>
<sequence length="559" mass="60514">MSDVYKELEQFFLSDREQDPSAVQRLEAWLLADTARVQEFAELLLQEQQLRDRAVSVPRAAAADDRRSAAARWPSYSAWAQFAIAASILAAATVGFLGIPERNAVGPEPSPPLQAAAREVSPTLAYLGRARGCDWNGEPLSEGTQLRAGASLELVEGIAEVIFENGARVATRGPCQLTIDGPTACSLSVGSASVHVPETAFGFKVTTPSGIVIDLGTDFGVAVDQQGASEVHVFKGEVAFQALTAAGGFHERAVRLTESQACKHTLGGVTLEEFKANEARFLWRKQDPLPESELPPLPVRDDLVLWLAADRAVEVDAEGRVERWRDLLSGDNLAAEDALQLNPKNRPGLAPKGLNGRPAIRFGGSDSFLLTPPISSTNEQTAVVVAALRESYPNFQSLINYNGPPQRIVGSVGGRVRPAVFEICLRDRDSDKRFAVCGELFGGFRDGAPKSAETVDKEVVEVLNALPVDHPKIIVFRYSLSKERMSLFINGNLRASDRASLPIAIASRKIIGRHPVLEDNVGGFRGDIGELLLFNRALTDAEVADVSEYLCLRFGLAQR</sequence>
<dbReference type="InterPro" id="IPR006860">
    <property type="entry name" value="FecR"/>
</dbReference>
<dbReference type="PANTHER" id="PTHR30273:SF2">
    <property type="entry name" value="PROTEIN FECR"/>
    <property type="match status" value="1"/>
</dbReference>
<dbReference type="Gene3D" id="2.60.120.200">
    <property type="match status" value="1"/>
</dbReference>
<dbReference type="SUPFAM" id="SSF49899">
    <property type="entry name" value="Concanavalin A-like lectins/glucanases"/>
    <property type="match status" value="1"/>
</dbReference>
<gene>
    <name evidence="2" type="ORF">Pla175_30210</name>
</gene>
<proteinExistence type="predicted"/>
<keyword evidence="3" id="KW-1185">Reference proteome</keyword>
<dbReference type="InterPro" id="IPR013320">
    <property type="entry name" value="ConA-like_dom_sf"/>
</dbReference>
<evidence type="ECO:0000259" key="1">
    <source>
        <dbReference type="Pfam" id="PF04773"/>
    </source>
</evidence>
<dbReference type="InterPro" id="IPR012373">
    <property type="entry name" value="Ferrdict_sens_TM"/>
</dbReference>
<protein>
    <submittedName>
        <fullName evidence="2">FecR protein</fullName>
    </submittedName>
</protein>
<organism evidence="2 3">
    <name type="scientific">Pirellulimonas nuda</name>
    <dbReference type="NCBI Taxonomy" id="2528009"/>
    <lineage>
        <taxon>Bacteria</taxon>
        <taxon>Pseudomonadati</taxon>
        <taxon>Planctomycetota</taxon>
        <taxon>Planctomycetia</taxon>
        <taxon>Pirellulales</taxon>
        <taxon>Lacipirellulaceae</taxon>
        <taxon>Pirellulimonas</taxon>
    </lineage>
</organism>
<dbReference type="Proteomes" id="UP000317429">
    <property type="component" value="Chromosome"/>
</dbReference>
<dbReference type="PANTHER" id="PTHR30273">
    <property type="entry name" value="PERIPLASMIC SIGNAL SENSOR AND SIGMA FACTOR ACTIVATOR FECR-RELATED"/>
    <property type="match status" value="1"/>
</dbReference>
<dbReference type="OrthoDB" id="258532at2"/>
<reference evidence="2 3" key="1">
    <citation type="submission" date="2019-02" db="EMBL/GenBank/DDBJ databases">
        <title>Deep-cultivation of Planctomycetes and their phenomic and genomic characterization uncovers novel biology.</title>
        <authorList>
            <person name="Wiegand S."/>
            <person name="Jogler M."/>
            <person name="Boedeker C."/>
            <person name="Pinto D."/>
            <person name="Vollmers J."/>
            <person name="Rivas-Marin E."/>
            <person name="Kohn T."/>
            <person name="Peeters S.H."/>
            <person name="Heuer A."/>
            <person name="Rast P."/>
            <person name="Oberbeckmann S."/>
            <person name="Bunk B."/>
            <person name="Jeske O."/>
            <person name="Meyerdierks A."/>
            <person name="Storesund J.E."/>
            <person name="Kallscheuer N."/>
            <person name="Luecker S."/>
            <person name="Lage O.M."/>
            <person name="Pohl T."/>
            <person name="Merkel B.J."/>
            <person name="Hornburger P."/>
            <person name="Mueller R.-W."/>
            <person name="Bruemmer F."/>
            <person name="Labrenz M."/>
            <person name="Spormann A.M."/>
            <person name="Op den Camp H."/>
            <person name="Overmann J."/>
            <person name="Amann R."/>
            <person name="Jetten M.S.M."/>
            <person name="Mascher T."/>
            <person name="Medema M.H."/>
            <person name="Devos D.P."/>
            <person name="Kaster A.-K."/>
            <person name="Ovreas L."/>
            <person name="Rohde M."/>
            <person name="Galperin M.Y."/>
            <person name="Jogler C."/>
        </authorList>
    </citation>
    <scope>NUCLEOTIDE SEQUENCE [LARGE SCALE GENOMIC DNA]</scope>
    <source>
        <strain evidence="2 3">Pla175</strain>
    </source>
</reference>
<dbReference type="Pfam" id="PF04773">
    <property type="entry name" value="FecR"/>
    <property type="match status" value="1"/>
</dbReference>
<dbReference type="RefSeq" id="WP_145286532.1">
    <property type="nucleotide sequence ID" value="NZ_CP036291.1"/>
</dbReference>
<name>A0A518DDS0_9BACT</name>
<dbReference type="AlphaFoldDB" id="A0A518DDS0"/>
<dbReference type="Gene3D" id="2.60.120.1440">
    <property type="match status" value="1"/>
</dbReference>
<evidence type="ECO:0000313" key="2">
    <source>
        <dbReference type="EMBL" id="QDU89628.1"/>
    </source>
</evidence>
<dbReference type="KEGG" id="pnd:Pla175_30210"/>
<dbReference type="GO" id="GO:0016989">
    <property type="term" value="F:sigma factor antagonist activity"/>
    <property type="evidence" value="ECO:0007669"/>
    <property type="project" value="TreeGrafter"/>
</dbReference>
<accession>A0A518DDS0</accession>
<evidence type="ECO:0000313" key="3">
    <source>
        <dbReference type="Proteomes" id="UP000317429"/>
    </source>
</evidence>
<dbReference type="EMBL" id="CP036291">
    <property type="protein sequence ID" value="QDU89628.1"/>
    <property type="molecule type" value="Genomic_DNA"/>
</dbReference>